<protein>
    <recommendedName>
        <fullName evidence="4">HTH luxR-type domain-containing protein</fullName>
    </recommendedName>
</protein>
<dbReference type="SUPFAM" id="SSF46689">
    <property type="entry name" value="Homeodomain-like"/>
    <property type="match status" value="1"/>
</dbReference>
<organism evidence="2 3">
    <name type="scientific">Candidatus Wolfebacteria bacterium CG18_big_fil_WC_8_21_14_2_50_39_7</name>
    <dbReference type="NCBI Taxonomy" id="1975071"/>
    <lineage>
        <taxon>Bacteria</taxon>
        <taxon>Candidatus Wolfeibacteriota</taxon>
    </lineage>
</organism>
<evidence type="ECO:0000313" key="2">
    <source>
        <dbReference type="EMBL" id="PIP91912.1"/>
    </source>
</evidence>
<dbReference type="Gene3D" id="1.10.1270.10">
    <property type="entry name" value="TrpR-like"/>
    <property type="match status" value="1"/>
</dbReference>
<sequence>LDRYSSRQEWEDACWQKILKSEDLLKLLTTRNERHNLVMRAAIIDAINSGKKYREIAEELWLSPQTVSTIKKATKENNYRSYRERGKTERKKKVYSAGPISRRRKHRGRAVRTKYGTVYLPY</sequence>
<dbReference type="GO" id="GO:0003700">
    <property type="term" value="F:DNA-binding transcription factor activity"/>
    <property type="evidence" value="ECO:0007669"/>
    <property type="project" value="InterPro"/>
</dbReference>
<dbReference type="Pfam" id="PF01371">
    <property type="entry name" value="Trp_repressor"/>
    <property type="match status" value="1"/>
</dbReference>
<feature type="region of interest" description="Disordered" evidence="1">
    <location>
        <begin position="78"/>
        <end position="108"/>
    </location>
</feature>
<dbReference type="InterPro" id="IPR009057">
    <property type="entry name" value="Homeodomain-like_sf"/>
</dbReference>
<dbReference type="EMBL" id="PCTX01000090">
    <property type="protein sequence ID" value="PIP91912.1"/>
    <property type="molecule type" value="Genomic_DNA"/>
</dbReference>
<name>A0A2H0EBW7_9BACT</name>
<dbReference type="Proteomes" id="UP000229241">
    <property type="component" value="Unassembled WGS sequence"/>
</dbReference>
<dbReference type="InterPro" id="IPR000831">
    <property type="entry name" value="Trp_repress"/>
</dbReference>
<feature type="compositionally biased region" description="Basic and acidic residues" evidence="1">
    <location>
        <begin position="78"/>
        <end position="87"/>
    </location>
</feature>
<dbReference type="InterPro" id="IPR038116">
    <property type="entry name" value="TrpR-like_sf"/>
</dbReference>
<proteinExistence type="predicted"/>
<feature type="non-terminal residue" evidence="2">
    <location>
        <position position="1"/>
    </location>
</feature>
<accession>A0A2H0EBW7</accession>
<dbReference type="AlphaFoldDB" id="A0A2H0EBW7"/>
<reference evidence="2 3" key="1">
    <citation type="submission" date="2017-09" db="EMBL/GenBank/DDBJ databases">
        <title>Depth-based differentiation of microbial function through sediment-hosted aquifers and enrichment of novel symbionts in the deep terrestrial subsurface.</title>
        <authorList>
            <person name="Probst A.J."/>
            <person name="Ladd B."/>
            <person name="Jarett J.K."/>
            <person name="Geller-Mcgrath D.E."/>
            <person name="Sieber C.M."/>
            <person name="Emerson J.B."/>
            <person name="Anantharaman K."/>
            <person name="Thomas B.C."/>
            <person name="Malmstrom R."/>
            <person name="Stieglmeier M."/>
            <person name="Klingl A."/>
            <person name="Woyke T."/>
            <person name="Ryan C.M."/>
            <person name="Banfield J.F."/>
        </authorList>
    </citation>
    <scope>NUCLEOTIDE SEQUENCE [LARGE SCALE GENOMIC DNA]</scope>
    <source>
        <strain evidence="2">CG18_big_fil_WC_8_21_14_2_50_39_7</strain>
    </source>
</reference>
<gene>
    <name evidence="2" type="ORF">COW77_02915</name>
</gene>
<comment type="caution">
    <text evidence="2">The sequence shown here is derived from an EMBL/GenBank/DDBJ whole genome shotgun (WGS) entry which is preliminary data.</text>
</comment>
<evidence type="ECO:0008006" key="4">
    <source>
        <dbReference type="Google" id="ProtNLM"/>
    </source>
</evidence>
<evidence type="ECO:0000256" key="1">
    <source>
        <dbReference type="SAM" id="MobiDB-lite"/>
    </source>
</evidence>
<evidence type="ECO:0000313" key="3">
    <source>
        <dbReference type="Proteomes" id="UP000229241"/>
    </source>
</evidence>